<protein>
    <submittedName>
        <fullName evidence="1">Uncharacterized protein</fullName>
    </submittedName>
</protein>
<dbReference type="AlphaFoldDB" id="A0AB38MXX2"/>
<evidence type="ECO:0000313" key="1">
    <source>
        <dbReference type="EMBL" id="TIC66941.1"/>
    </source>
</evidence>
<gene>
    <name evidence="1" type="ORF">E3Q02_01635</name>
</gene>
<dbReference type="Proteomes" id="UP000309601">
    <property type="component" value="Unassembled WGS sequence"/>
</dbReference>
<sequence>MTSNPATYRTCGADDSISLRIFICRRHIMARITLRRKITNINIRFELGPMLRDAQALQALHEFFQPQMTTYPRYSGGST</sequence>
<proteinExistence type="predicted"/>
<accession>A0AB38MXX2</accession>
<comment type="caution">
    <text evidence="1">The sequence shown here is derived from an EMBL/GenBank/DDBJ whole genome shotgun (WGS) entry which is preliminary data.</text>
</comment>
<evidence type="ECO:0000313" key="2">
    <source>
        <dbReference type="Proteomes" id="UP000309601"/>
    </source>
</evidence>
<dbReference type="EMBL" id="SPRW01000014">
    <property type="protein sequence ID" value="TIC66941.1"/>
    <property type="molecule type" value="Genomic_DNA"/>
</dbReference>
<organism evidence="1 2">
    <name type="scientific">Wallemia mellicola</name>
    <dbReference type="NCBI Taxonomy" id="1708541"/>
    <lineage>
        <taxon>Eukaryota</taxon>
        <taxon>Fungi</taxon>
        <taxon>Dikarya</taxon>
        <taxon>Basidiomycota</taxon>
        <taxon>Wallemiomycotina</taxon>
        <taxon>Wallemiomycetes</taxon>
        <taxon>Wallemiales</taxon>
        <taxon>Wallemiaceae</taxon>
        <taxon>Wallemia</taxon>
    </lineage>
</organism>
<name>A0AB38MXX2_9BASI</name>
<reference evidence="1 2" key="1">
    <citation type="submission" date="2019-03" db="EMBL/GenBank/DDBJ databases">
        <title>Sequencing 25 genomes of Wallemia mellicola.</title>
        <authorList>
            <person name="Gostincar C."/>
        </authorList>
    </citation>
    <scope>NUCLEOTIDE SEQUENCE [LARGE SCALE GENOMIC DNA]</scope>
    <source>
        <strain evidence="1 2">EXF-1274</strain>
    </source>
</reference>